<gene>
    <name evidence="1" type="ORF">S03H2_28277</name>
</gene>
<name>X1HNZ1_9ZZZZ</name>
<dbReference type="AlphaFoldDB" id="X1HNZ1"/>
<reference evidence="1" key="1">
    <citation type="journal article" date="2014" name="Front. Microbiol.">
        <title>High frequency of phylogenetically diverse reductive dehalogenase-homologous genes in deep subseafloor sedimentary metagenomes.</title>
        <authorList>
            <person name="Kawai M."/>
            <person name="Futagami T."/>
            <person name="Toyoda A."/>
            <person name="Takaki Y."/>
            <person name="Nishi S."/>
            <person name="Hori S."/>
            <person name="Arai W."/>
            <person name="Tsubouchi T."/>
            <person name="Morono Y."/>
            <person name="Uchiyama I."/>
            <person name="Ito T."/>
            <person name="Fujiyama A."/>
            <person name="Inagaki F."/>
            <person name="Takami H."/>
        </authorList>
    </citation>
    <scope>NUCLEOTIDE SEQUENCE</scope>
    <source>
        <strain evidence="1">Expedition CK06-06</strain>
    </source>
</reference>
<organism evidence="1">
    <name type="scientific">marine sediment metagenome</name>
    <dbReference type="NCBI Taxonomy" id="412755"/>
    <lineage>
        <taxon>unclassified sequences</taxon>
        <taxon>metagenomes</taxon>
        <taxon>ecological metagenomes</taxon>
    </lineage>
</organism>
<proteinExistence type="predicted"/>
<evidence type="ECO:0000313" key="1">
    <source>
        <dbReference type="EMBL" id="GAH55539.1"/>
    </source>
</evidence>
<protein>
    <submittedName>
        <fullName evidence="1">Uncharacterized protein</fullName>
    </submittedName>
</protein>
<comment type="caution">
    <text evidence="1">The sequence shown here is derived from an EMBL/GenBank/DDBJ whole genome shotgun (WGS) entry which is preliminary data.</text>
</comment>
<sequence>MRGRVEPITLVKVDRAVALNALEELPKKEFPELIGITDWADLTYDRITEDFIIRLEAYF</sequence>
<dbReference type="EMBL" id="BARU01017035">
    <property type="protein sequence ID" value="GAH55539.1"/>
    <property type="molecule type" value="Genomic_DNA"/>
</dbReference>
<accession>X1HNZ1</accession>